<protein>
    <recommendedName>
        <fullName evidence="1">SCP domain-containing protein</fullName>
    </recommendedName>
</protein>
<feature type="domain" description="SCP" evidence="1">
    <location>
        <begin position="21"/>
        <end position="141"/>
    </location>
</feature>
<gene>
    <name evidence="2" type="ORF">FTRO_0680010</name>
</gene>
<evidence type="ECO:0000259" key="1">
    <source>
        <dbReference type="Pfam" id="PF00188"/>
    </source>
</evidence>
<proteinExistence type="predicted"/>
<dbReference type="Proteomes" id="UP000064514">
    <property type="component" value="Unassembled WGS sequence"/>
</dbReference>
<feature type="non-terminal residue" evidence="2">
    <location>
        <position position="210"/>
    </location>
</feature>
<dbReference type="Gene3D" id="3.40.33.10">
    <property type="entry name" value="CAP"/>
    <property type="match status" value="1"/>
</dbReference>
<dbReference type="RefSeq" id="WP_148666554.1">
    <property type="nucleotide sequence ID" value="NZ_DF968145.1"/>
</dbReference>
<feature type="non-terminal residue" evidence="2">
    <location>
        <position position="1"/>
    </location>
</feature>
<name>A0A3F3H4P4_9LACO</name>
<dbReference type="InterPro" id="IPR014044">
    <property type="entry name" value="CAP_dom"/>
</dbReference>
<dbReference type="CDD" id="cd05379">
    <property type="entry name" value="CAP_bacterial"/>
    <property type="match status" value="1"/>
</dbReference>
<dbReference type="AlphaFoldDB" id="A0A3F3H4P4"/>
<dbReference type="Pfam" id="PF00188">
    <property type="entry name" value="CAP"/>
    <property type="match status" value="1"/>
</dbReference>
<dbReference type="InterPro" id="IPR035940">
    <property type="entry name" value="CAP_sf"/>
</dbReference>
<organism evidence="2">
    <name type="scientific">Fructobacillus tropaeoli</name>
    <dbReference type="NCBI Taxonomy" id="709323"/>
    <lineage>
        <taxon>Bacteria</taxon>
        <taxon>Bacillati</taxon>
        <taxon>Bacillota</taxon>
        <taxon>Bacilli</taxon>
        <taxon>Lactobacillales</taxon>
        <taxon>Lactobacillaceae</taxon>
        <taxon>Fructobacillus</taxon>
    </lineage>
</organism>
<dbReference type="EMBL" id="DF968145">
    <property type="protein sequence ID" value="GAP05136.1"/>
    <property type="molecule type" value="Genomic_DNA"/>
</dbReference>
<dbReference type="SUPFAM" id="SSF55797">
    <property type="entry name" value="PR-1-like"/>
    <property type="match status" value="1"/>
</dbReference>
<reference evidence="2" key="1">
    <citation type="journal article" date="2015" name="BMC Genomics">
        <title>Comparative genomics of Fructobacillus spp. and Leuconostoc spp. reveals niche-specific evolution of Fructobacillus spp.</title>
        <authorList>
            <person name="Endo A."/>
            <person name="Tanizawa Y."/>
            <person name="Tanaka N."/>
            <person name="Maeno S."/>
            <person name="Kumar H."/>
            <person name="Shiwa Y."/>
            <person name="Okada S."/>
            <person name="Yoshikawa H."/>
            <person name="Dicks L."/>
            <person name="Nakagawa J."/>
            <person name="Arita M."/>
        </authorList>
    </citation>
    <scope>NUCLEOTIDE SEQUENCE [LARGE SCALE GENOMIC DNA]</scope>
    <source>
        <strain evidence="2">F214-1</strain>
    </source>
</reference>
<sequence length="210" mass="23210">QQDLQQAQFAKDVQDSFAKQLNAYRQSKGVSQMVWNQDIADFESDRAESIANGTRSTDSIKSIHEGSKTGIALVMAKQGKMVFSGENETGYVIQSSDLSADDIAQALLNRWIQSTGHNANQLNPDYQEFGFGLAYGKLEGYPVVYAYTGFAAPFNQQETHGEIDKFGTYQDVVDEFAKYNASPLSNEALAQYHAEPHVETFDDIKANADA</sequence>
<accession>A0A3F3H4P4</accession>
<evidence type="ECO:0000313" key="2">
    <source>
        <dbReference type="EMBL" id="GAP05136.1"/>
    </source>
</evidence>